<comment type="function">
    <text evidence="1">Multidrug efflux pump.</text>
</comment>
<sequence length="427" mass="45589">MIMNKQTYKEILTIAFPAMGENLLQMLMGVVDSYLVASIGIVALSGVSLANNILAVYQAVFIALAVAVSSRLAQALGEGGSEGIGGTASESVKFTVFIGLLLGIFSVLAGPIVLTSLGAESEVVQAGGLYLILVGGGAPFLGLMTSLSAILRTLGEPRFPMYISLLSNVLNALFSAFAVFVLHAGVAGVAIGTVLSRLIGCSLLWSRLPISLKPWTWSFDKELLRLALPATGERLMMRVGDVVVVALITSLGTATVAGNAIGETLTQFNYMPALGIATATIILTAKHRQDKAMVRHIFRTSFGLSLLFMFLVAGVTYFAGSFLIDLYTKDIQAAQASQTVLFYAMLGVPFTAGTLIMTALWQGLGNARLPFYATTIGMWLVRIGIAYLLVTFFKIGLSAIWIATILDNAFRSGVLFFQYRYSKQESI</sequence>
<proteinExistence type="inferred from homology"/>
<keyword evidence="5" id="KW-0813">Transport</keyword>
<dbReference type="NCBIfam" id="TIGR00797">
    <property type="entry name" value="matE"/>
    <property type="match status" value="1"/>
</dbReference>
<dbReference type="Pfam" id="PF01554">
    <property type="entry name" value="MatE"/>
    <property type="match status" value="2"/>
</dbReference>
<feature type="transmembrane region" description="Helical" evidence="13">
    <location>
        <begin position="129"/>
        <end position="150"/>
    </location>
</feature>
<reference evidence="14 15" key="1">
    <citation type="journal article" date="2009" name="J. Infect. Dis.">
        <title>Clinical, experimental, and genomic differences between intermediately pathogenic, highly pathogenic, and epidemic Streptococcus suis.</title>
        <authorList>
            <person name="Ye C."/>
            <person name="Zheng H."/>
            <person name="Zhang J."/>
            <person name="Jing H."/>
            <person name="Wang L."/>
            <person name="Xiong Y."/>
            <person name="Wang W."/>
            <person name="Zhou Z."/>
            <person name="Sun Q."/>
            <person name="Luo X."/>
            <person name="Du H."/>
            <person name="Gottschalk M."/>
            <person name="Xu J."/>
        </authorList>
    </citation>
    <scope>NUCLEOTIDE SEQUENCE [LARGE SCALE GENOMIC DNA]</scope>
    <source>
        <strain evidence="14 15">GZ1</strain>
    </source>
</reference>
<evidence type="ECO:0000256" key="1">
    <source>
        <dbReference type="ARBA" id="ARBA00003408"/>
    </source>
</evidence>
<dbReference type="EMBL" id="CP000837">
    <property type="protein sequence ID" value="ADE30729.1"/>
    <property type="molecule type" value="Genomic_DNA"/>
</dbReference>
<feature type="transmembrane region" description="Helical" evidence="13">
    <location>
        <begin position="53"/>
        <end position="73"/>
    </location>
</feature>
<feature type="transmembrane region" description="Helical" evidence="13">
    <location>
        <begin position="268"/>
        <end position="285"/>
    </location>
</feature>
<feature type="transmembrane region" description="Helical" evidence="13">
    <location>
        <begin position="297"/>
        <end position="320"/>
    </location>
</feature>
<keyword evidence="7" id="KW-1003">Cell membrane</keyword>
<accession>D5AFW4</accession>
<evidence type="ECO:0000256" key="5">
    <source>
        <dbReference type="ARBA" id="ARBA00022448"/>
    </source>
</evidence>
<evidence type="ECO:0000256" key="12">
    <source>
        <dbReference type="ARBA" id="ARBA00031636"/>
    </source>
</evidence>
<comment type="similarity">
    <text evidence="3">Belongs to the multi antimicrobial extrusion (MATE) (TC 2.A.66.1) family.</text>
</comment>
<dbReference type="GO" id="GO:0005886">
    <property type="term" value="C:plasma membrane"/>
    <property type="evidence" value="ECO:0007669"/>
    <property type="project" value="UniProtKB-SubCell"/>
</dbReference>
<dbReference type="Proteomes" id="UP000002359">
    <property type="component" value="Chromosome"/>
</dbReference>
<dbReference type="InterPro" id="IPR048279">
    <property type="entry name" value="MdtK-like"/>
</dbReference>
<dbReference type="KEGG" id="ssw:SSGZ1_0264"/>
<evidence type="ECO:0000256" key="4">
    <source>
        <dbReference type="ARBA" id="ARBA00020268"/>
    </source>
</evidence>
<dbReference type="GO" id="GO:0006811">
    <property type="term" value="P:monoatomic ion transport"/>
    <property type="evidence" value="ECO:0007669"/>
    <property type="project" value="UniProtKB-KW"/>
</dbReference>
<comment type="subcellular location">
    <subcellularLocation>
        <location evidence="2">Cell membrane</location>
        <topology evidence="2">Multi-pass membrane protein</topology>
    </subcellularLocation>
</comment>
<evidence type="ECO:0000256" key="13">
    <source>
        <dbReference type="SAM" id="Phobius"/>
    </source>
</evidence>
<dbReference type="GO" id="GO:0042910">
    <property type="term" value="F:xenobiotic transmembrane transporter activity"/>
    <property type="evidence" value="ECO:0007669"/>
    <property type="project" value="InterPro"/>
</dbReference>
<evidence type="ECO:0000256" key="9">
    <source>
        <dbReference type="ARBA" id="ARBA00022989"/>
    </source>
</evidence>
<feature type="transmembrane region" description="Helical" evidence="13">
    <location>
        <begin position="26"/>
        <end position="47"/>
    </location>
</feature>
<dbReference type="GO" id="GO:0015297">
    <property type="term" value="F:antiporter activity"/>
    <property type="evidence" value="ECO:0007669"/>
    <property type="project" value="UniProtKB-KW"/>
</dbReference>
<keyword evidence="10" id="KW-0406">Ion transport</keyword>
<dbReference type="HOGENOM" id="CLU_012893_5_3_9"/>
<evidence type="ECO:0000256" key="6">
    <source>
        <dbReference type="ARBA" id="ARBA00022449"/>
    </source>
</evidence>
<dbReference type="PATRIC" id="fig|423211.3.peg.262"/>
<name>D5AFW4_STRGZ</name>
<evidence type="ECO:0000256" key="2">
    <source>
        <dbReference type="ARBA" id="ARBA00004651"/>
    </source>
</evidence>
<evidence type="ECO:0000256" key="10">
    <source>
        <dbReference type="ARBA" id="ARBA00023065"/>
    </source>
</evidence>
<dbReference type="InterPro" id="IPR050222">
    <property type="entry name" value="MATE_MdtK"/>
</dbReference>
<organism evidence="14 15">
    <name type="scientific">Streptococcus suis (strain GZ1)</name>
    <dbReference type="NCBI Taxonomy" id="423211"/>
    <lineage>
        <taxon>Bacteria</taxon>
        <taxon>Bacillati</taxon>
        <taxon>Bacillota</taxon>
        <taxon>Bacilli</taxon>
        <taxon>Lactobacillales</taxon>
        <taxon>Streptococcaceae</taxon>
        <taxon>Streptococcus</taxon>
    </lineage>
</organism>
<dbReference type="PANTHER" id="PTHR43298:SF2">
    <property type="entry name" value="FMN_FAD EXPORTER YEEO-RELATED"/>
    <property type="match status" value="1"/>
</dbReference>
<dbReference type="InterPro" id="IPR002528">
    <property type="entry name" value="MATE_fam"/>
</dbReference>
<feature type="transmembrane region" description="Helical" evidence="13">
    <location>
        <begin position="340"/>
        <end position="364"/>
    </location>
</feature>
<dbReference type="PANTHER" id="PTHR43298">
    <property type="entry name" value="MULTIDRUG RESISTANCE PROTEIN NORM-RELATED"/>
    <property type="match status" value="1"/>
</dbReference>
<feature type="transmembrane region" description="Helical" evidence="13">
    <location>
        <begin position="242"/>
        <end position="262"/>
    </location>
</feature>
<evidence type="ECO:0000256" key="3">
    <source>
        <dbReference type="ARBA" id="ARBA00010199"/>
    </source>
</evidence>
<keyword evidence="9 13" id="KW-1133">Transmembrane helix</keyword>
<evidence type="ECO:0000256" key="7">
    <source>
        <dbReference type="ARBA" id="ARBA00022475"/>
    </source>
</evidence>
<gene>
    <name evidence="14" type="ordered locus">SSGZ1_0264</name>
</gene>
<evidence type="ECO:0000256" key="11">
    <source>
        <dbReference type="ARBA" id="ARBA00023136"/>
    </source>
</evidence>
<evidence type="ECO:0000256" key="8">
    <source>
        <dbReference type="ARBA" id="ARBA00022692"/>
    </source>
</evidence>
<keyword evidence="6" id="KW-0050">Antiport</keyword>
<evidence type="ECO:0000313" key="15">
    <source>
        <dbReference type="Proteomes" id="UP000002359"/>
    </source>
</evidence>
<evidence type="ECO:0000313" key="14">
    <source>
        <dbReference type="EMBL" id="ADE30729.1"/>
    </source>
</evidence>
<protein>
    <recommendedName>
        <fullName evidence="4">Probable multidrug resistance protein NorM</fullName>
    </recommendedName>
    <alternativeName>
        <fullName evidence="12">Multidrug-efflux transporter</fullName>
    </alternativeName>
</protein>
<dbReference type="AlphaFoldDB" id="D5AFW4"/>
<feature type="transmembrane region" description="Helical" evidence="13">
    <location>
        <begin position="94"/>
        <end position="117"/>
    </location>
</feature>
<keyword evidence="8 13" id="KW-0812">Transmembrane</keyword>
<dbReference type="PIRSF" id="PIRSF006603">
    <property type="entry name" value="DinF"/>
    <property type="match status" value="1"/>
</dbReference>
<keyword evidence="11 13" id="KW-0472">Membrane</keyword>